<dbReference type="CDD" id="cd02440">
    <property type="entry name" value="AdoMet_MTases"/>
    <property type="match status" value="1"/>
</dbReference>
<dbReference type="SUPFAM" id="SSF53335">
    <property type="entry name" value="S-adenosyl-L-methionine-dependent methyltransferases"/>
    <property type="match status" value="1"/>
</dbReference>
<dbReference type="AlphaFoldDB" id="A0A255Z0G2"/>
<name>A0A255Z0G2_9PROT</name>
<keyword evidence="3" id="KW-1185">Reference proteome</keyword>
<dbReference type="Proteomes" id="UP000216998">
    <property type="component" value="Unassembled WGS sequence"/>
</dbReference>
<accession>A0A255Z0G2</accession>
<reference evidence="2 3" key="1">
    <citation type="submission" date="2017-07" db="EMBL/GenBank/DDBJ databases">
        <title>Niveispirillum cyanobacteriorum sp. nov., isolated from cyanobacterial aggregates in a eutrophic lake.</title>
        <authorList>
            <person name="Cai H."/>
        </authorList>
    </citation>
    <scope>NUCLEOTIDE SEQUENCE [LARGE SCALE GENOMIC DNA]</scope>
    <source>
        <strain evidence="3">TH1-14</strain>
    </source>
</reference>
<evidence type="ECO:0000313" key="2">
    <source>
        <dbReference type="EMBL" id="OYQ34909.1"/>
    </source>
</evidence>
<dbReference type="InterPro" id="IPR029063">
    <property type="entry name" value="SAM-dependent_MTases_sf"/>
</dbReference>
<comment type="caution">
    <text evidence="2">The sequence shown here is derived from an EMBL/GenBank/DDBJ whole genome shotgun (WGS) entry which is preliminary data.</text>
</comment>
<dbReference type="InterPro" id="IPR041698">
    <property type="entry name" value="Methyltransf_25"/>
</dbReference>
<organism evidence="2 3">
    <name type="scientific">Niveispirillum lacus</name>
    <dbReference type="NCBI Taxonomy" id="1981099"/>
    <lineage>
        <taxon>Bacteria</taxon>
        <taxon>Pseudomonadati</taxon>
        <taxon>Pseudomonadota</taxon>
        <taxon>Alphaproteobacteria</taxon>
        <taxon>Rhodospirillales</taxon>
        <taxon>Azospirillaceae</taxon>
        <taxon>Niveispirillum</taxon>
    </lineage>
</organism>
<proteinExistence type="predicted"/>
<protein>
    <recommendedName>
        <fullName evidence="1">Methyltransferase domain-containing protein</fullName>
    </recommendedName>
</protein>
<dbReference type="EMBL" id="NOXU01000027">
    <property type="protein sequence ID" value="OYQ34909.1"/>
    <property type="molecule type" value="Genomic_DNA"/>
</dbReference>
<evidence type="ECO:0000313" key="3">
    <source>
        <dbReference type="Proteomes" id="UP000216998"/>
    </source>
</evidence>
<dbReference type="RefSeq" id="WP_094456194.1">
    <property type="nucleotide sequence ID" value="NZ_NOXU01000027.1"/>
</dbReference>
<dbReference type="OrthoDB" id="20930at2"/>
<dbReference type="Gene3D" id="3.40.50.150">
    <property type="entry name" value="Vaccinia Virus protein VP39"/>
    <property type="match status" value="1"/>
</dbReference>
<gene>
    <name evidence="2" type="ORF">CHU95_10035</name>
</gene>
<evidence type="ECO:0000259" key="1">
    <source>
        <dbReference type="Pfam" id="PF13649"/>
    </source>
</evidence>
<sequence length="211" mass="23914">MSDRGKTFLDVYKSGEWGTNGEEFCSGTGSHDPTVVNCYIRGVGTFLDSLPQKPNVVDFGCGDFNVGSRLRDLCGRYIACDIVPELIAFNQRKFAGLDVEFRVLNAFEEDVPEGDVLFVRQVLQHMSNADILRLLPKFKRFKYIVFTDHRPVIDQYQPNLDSETGAYTRLQRNSALSLTTYPFYLQPRHSYTLGAVFSEGGMIVTTLFQMH</sequence>
<feature type="domain" description="Methyltransferase" evidence="1">
    <location>
        <begin position="56"/>
        <end position="140"/>
    </location>
</feature>
<dbReference type="Pfam" id="PF13649">
    <property type="entry name" value="Methyltransf_25"/>
    <property type="match status" value="1"/>
</dbReference>